<reference evidence="15" key="2">
    <citation type="journal article" date="2023" name="Science">
        <title>Genomic signatures of disease resistance in endangered staghorn corals.</title>
        <authorList>
            <person name="Vollmer S.V."/>
            <person name="Selwyn J.D."/>
            <person name="Despard B.A."/>
            <person name="Roesel C.L."/>
        </authorList>
    </citation>
    <scope>NUCLEOTIDE SEQUENCE</scope>
    <source>
        <strain evidence="15">K2</strain>
    </source>
</reference>
<protein>
    <submittedName>
        <fullName evidence="15">Protein O-linked-mannose beta-1</fullName>
    </submittedName>
</protein>
<comment type="similarity">
    <text evidence="4">Belongs to the glycosyltransferase 13 family.</text>
</comment>
<comment type="subcellular location">
    <subcellularLocation>
        <location evidence="2">Golgi apparatus membrane</location>
        <topology evidence="2">Single-pass type II membrane protein</topology>
    </subcellularLocation>
</comment>
<dbReference type="EMBL" id="JARQWQ010000032">
    <property type="protein sequence ID" value="KAK2561478.1"/>
    <property type="molecule type" value="Genomic_DNA"/>
</dbReference>
<dbReference type="Pfam" id="PF03071">
    <property type="entry name" value="GNT-I"/>
    <property type="match status" value="3"/>
</dbReference>
<proteinExistence type="inferred from homology"/>
<dbReference type="Gene3D" id="3.90.550.10">
    <property type="entry name" value="Spore Coat Polysaccharide Biosynthesis Protein SpsA, Chain A"/>
    <property type="match status" value="2"/>
</dbReference>
<dbReference type="GO" id="GO:0046872">
    <property type="term" value="F:metal ion binding"/>
    <property type="evidence" value="ECO:0007669"/>
    <property type="project" value="UniProtKB-KW"/>
</dbReference>
<evidence type="ECO:0000256" key="5">
    <source>
        <dbReference type="ARBA" id="ARBA00022676"/>
    </source>
</evidence>
<keyword evidence="12" id="KW-0472">Membrane</keyword>
<comment type="pathway">
    <text evidence="3">Protein modification; protein glycosylation.</text>
</comment>
<evidence type="ECO:0000256" key="12">
    <source>
        <dbReference type="ARBA" id="ARBA00023136"/>
    </source>
</evidence>
<keyword evidence="7" id="KW-0812">Transmembrane</keyword>
<dbReference type="InterPro" id="IPR004139">
    <property type="entry name" value="Glyco_trans_13"/>
</dbReference>
<evidence type="ECO:0000313" key="16">
    <source>
        <dbReference type="Proteomes" id="UP001249851"/>
    </source>
</evidence>
<reference evidence="15" key="1">
    <citation type="journal article" date="2023" name="G3 (Bethesda)">
        <title>Whole genome assembly and annotation of the endangered Caribbean coral Acropora cervicornis.</title>
        <authorList>
            <person name="Selwyn J.D."/>
            <person name="Vollmer S.V."/>
        </authorList>
    </citation>
    <scope>NUCLEOTIDE SEQUENCE</scope>
    <source>
        <strain evidence="15">K2</strain>
    </source>
</reference>
<comment type="caution">
    <text evidence="15">The sequence shown here is derived from an EMBL/GenBank/DDBJ whole genome shotgun (WGS) entry which is preliminary data.</text>
</comment>
<dbReference type="Proteomes" id="UP001249851">
    <property type="component" value="Unassembled WGS sequence"/>
</dbReference>
<dbReference type="InterPro" id="IPR052463">
    <property type="entry name" value="O-linked_mannose_GnT"/>
</dbReference>
<evidence type="ECO:0000256" key="4">
    <source>
        <dbReference type="ARBA" id="ARBA00006492"/>
    </source>
</evidence>
<keyword evidence="13" id="KW-0464">Manganese</keyword>
<keyword evidence="16" id="KW-1185">Reference proteome</keyword>
<evidence type="ECO:0000256" key="1">
    <source>
        <dbReference type="ARBA" id="ARBA00001936"/>
    </source>
</evidence>
<dbReference type="PANTHER" id="PTHR46396">
    <property type="entry name" value="PROTEIN O-LINKED-MANNOSE BETA-1,2-N-ACETYLGLUCOSAMINYLTRANSFERASE 1"/>
    <property type="match status" value="1"/>
</dbReference>
<evidence type="ECO:0000256" key="9">
    <source>
        <dbReference type="ARBA" id="ARBA00022968"/>
    </source>
</evidence>
<keyword evidence="9" id="KW-0735">Signal-anchor</keyword>
<evidence type="ECO:0000256" key="8">
    <source>
        <dbReference type="ARBA" id="ARBA00022723"/>
    </source>
</evidence>
<dbReference type="GO" id="GO:0016266">
    <property type="term" value="P:protein O-linked glycosylation via N-acetyl-galactosamine"/>
    <property type="evidence" value="ECO:0007669"/>
    <property type="project" value="TreeGrafter"/>
</dbReference>
<accession>A0AAD9QHK4</accession>
<dbReference type="Pfam" id="PF15711">
    <property type="entry name" value="ILEI"/>
    <property type="match status" value="1"/>
</dbReference>
<dbReference type="InterPro" id="IPR039477">
    <property type="entry name" value="ILEI/PANDER_dom"/>
</dbReference>
<evidence type="ECO:0000259" key="14">
    <source>
        <dbReference type="Pfam" id="PF15711"/>
    </source>
</evidence>
<dbReference type="PANTHER" id="PTHR46396:SF1">
    <property type="entry name" value="PROTEIN O-LINKED-MANNOSE BETA-1,2-N-ACETYLGLUCOSAMINYLTRANSFERASE 1"/>
    <property type="match status" value="1"/>
</dbReference>
<dbReference type="SUPFAM" id="SSF53448">
    <property type="entry name" value="Nucleotide-diphospho-sugar transferases"/>
    <property type="match status" value="2"/>
</dbReference>
<comment type="cofactor">
    <cofactor evidence="1">
        <name>Mn(2+)</name>
        <dbReference type="ChEBI" id="CHEBI:29035"/>
    </cofactor>
</comment>
<feature type="domain" description="ILEI/PANDER" evidence="14">
    <location>
        <begin position="546"/>
        <end position="583"/>
    </location>
</feature>
<keyword evidence="8" id="KW-0479">Metal-binding</keyword>
<dbReference type="GO" id="GO:0047223">
    <property type="term" value="F:beta-1,3-galactosyl-O-glycosyl-glycoprotein beta-1,3-N-acetylglucosaminyltransferase activity"/>
    <property type="evidence" value="ECO:0007669"/>
    <property type="project" value="TreeGrafter"/>
</dbReference>
<evidence type="ECO:0000256" key="10">
    <source>
        <dbReference type="ARBA" id="ARBA00022989"/>
    </source>
</evidence>
<evidence type="ECO:0000256" key="2">
    <source>
        <dbReference type="ARBA" id="ARBA00004323"/>
    </source>
</evidence>
<keyword evidence="11" id="KW-0333">Golgi apparatus</keyword>
<dbReference type="AlphaFoldDB" id="A0AAD9QHK4"/>
<dbReference type="GO" id="GO:0000139">
    <property type="term" value="C:Golgi membrane"/>
    <property type="evidence" value="ECO:0007669"/>
    <property type="project" value="UniProtKB-SubCell"/>
</dbReference>
<evidence type="ECO:0000256" key="13">
    <source>
        <dbReference type="ARBA" id="ARBA00023211"/>
    </source>
</evidence>
<name>A0AAD9QHK4_ACRCE</name>
<keyword evidence="10" id="KW-1133">Transmembrane helix</keyword>
<keyword evidence="6" id="KW-0808">Transferase</keyword>
<sequence>MAVKVIRSLLAVVVLLMSVANIFFAVDNWNLQFDGKTMENQRGNRETKRSRVQKMLNEPSSFEGNMDIEVYSSKEKAAIKVDGKMDEGTMSLKSESRDQIVEKLGSSYIKDLGWRDTWVLIFKRTNNYKKTIAESHQKSADFNSWAKGILLRASITREPEETDCNWEDNESNWRRIEFCEKYEGYEGVCHCNDPVSIDFNPPALEDGSRIDLPVIVMAGNRPHYLYRMLKTLRGVQGLNPSMVTVFIDGFLDEPASVTRHYKKSISQTFDQFPDANYLLIIEEDLDVSVDILSYFKQLLPVLENDESVYCISAWNYQGYEYTAHDASMTYRIETMPGLGWVLSRKLYKGELEAKWPGPDVFWDWDMWMRAAEQRKGRECIIPDISRTYHFGAKGLNVGPAMNDAYFKRHAFNTQPNQRIDIMKSNSSSTCEIQIPFAGKVTRLERKATLRDNIRLLLCLVVILTFVGNIFFILETRKINSDEGRAVGCVSDSGLKRRGHTANVSRSDSKVTSSPVGLLTKALRVGHIRARTLYFHYSKFKTCLFPQDEASTNLMMQARSFIKNLGSSYIGDVGWRDMWALVMQRIRGRNRLYAEGFQKSASYQDWALPVSIHTNVPIRTEKIMDCHWEENEESARRKTFCAKFDGYEGVCDCVNPVSLAFDPPALADGSRVNLPVIVMASNRPQYLFRMLKTLREVQGLIPSMVTVFIDGFFDEPASVTRMFGHYKKSLTASFDRYPDANYLVILEEDLDVSVDILSYFHQLLPVLENDESLYCISAWNDQVEVLSRKLYKDELEAKWPGPDVFWDWDMWMRYRENRKGRECIIPDLSRTYHFGARGLNMNSFMQDVYFTSHAINTQPNVKLNVDVMYKDNYEKELERLLRQAEVLDHSKTPCSNRKDFVPFTKNKTYVLYIRMDHGSDWITWQNVARCLKIWDLDPRGYHKSLWRMWFNENHVLIVGCPASPYCGHKPAEITPVSIQNEEKRILH</sequence>
<gene>
    <name evidence="15" type="ORF">P5673_015448</name>
</gene>
<evidence type="ECO:0000256" key="3">
    <source>
        <dbReference type="ARBA" id="ARBA00004922"/>
    </source>
</evidence>
<dbReference type="InterPro" id="IPR029044">
    <property type="entry name" value="Nucleotide-diphossugar_trans"/>
</dbReference>
<evidence type="ECO:0000256" key="6">
    <source>
        <dbReference type="ARBA" id="ARBA00022679"/>
    </source>
</evidence>
<organism evidence="15 16">
    <name type="scientific">Acropora cervicornis</name>
    <name type="common">Staghorn coral</name>
    <dbReference type="NCBI Taxonomy" id="6130"/>
    <lineage>
        <taxon>Eukaryota</taxon>
        <taxon>Metazoa</taxon>
        <taxon>Cnidaria</taxon>
        <taxon>Anthozoa</taxon>
        <taxon>Hexacorallia</taxon>
        <taxon>Scleractinia</taxon>
        <taxon>Astrocoeniina</taxon>
        <taxon>Acroporidae</taxon>
        <taxon>Acropora</taxon>
    </lineage>
</organism>
<evidence type="ECO:0000256" key="11">
    <source>
        <dbReference type="ARBA" id="ARBA00023034"/>
    </source>
</evidence>
<evidence type="ECO:0000256" key="7">
    <source>
        <dbReference type="ARBA" id="ARBA00022692"/>
    </source>
</evidence>
<keyword evidence="5" id="KW-0328">Glycosyltransferase</keyword>
<evidence type="ECO:0000313" key="15">
    <source>
        <dbReference type="EMBL" id="KAK2561478.1"/>
    </source>
</evidence>